<name>A0A101GYD0_9BACT</name>
<comment type="caution">
    <text evidence="1">The sequence shown here is derived from an EMBL/GenBank/DDBJ whole genome shotgun (WGS) entry which is preliminary data.</text>
</comment>
<sequence length="112" mass="12676">MKDPIIPFEGGFSSSSEANGMYFPPVEESVEFWATKMGASTVQETQQENGLVILKEYTGKDERSLVHFYMITDGDHTWPGREKGLDALNSSSEATIKASEMIWEFFRDKSLR</sequence>
<dbReference type="Proteomes" id="UP000054260">
    <property type="component" value="Unassembled WGS sequence"/>
</dbReference>
<organism evidence="1 2">
    <name type="scientific">Mesotoga infera</name>
    <dbReference type="NCBI Taxonomy" id="1236046"/>
    <lineage>
        <taxon>Bacteria</taxon>
        <taxon>Thermotogati</taxon>
        <taxon>Thermotogota</taxon>
        <taxon>Thermotogae</taxon>
        <taxon>Kosmotogales</taxon>
        <taxon>Kosmotogaceae</taxon>
        <taxon>Mesotoga</taxon>
    </lineage>
</organism>
<evidence type="ECO:0000313" key="2">
    <source>
        <dbReference type="Proteomes" id="UP000054260"/>
    </source>
</evidence>
<gene>
    <name evidence="1" type="ORF">XD86_0970</name>
</gene>
<proteinExistence type="predicted"/>
<dbReference type="EMBL" id="LGGH01000147">
    <property type="protein sequence ID" value="KUK66950.1"/>
    <property type="molecule type" value="Genomic_DNA"/>
</dbReference>
<accession>A0A101GYD0</accession>
<protein>
    <submittedName>
        <fullName evidence="1">Poly(3-hydroxybutyrate) depolymerase</fullName>
    </submittedName>
</protein>
<evidence type="ECO:0000313" key="1">
    <source>
        <dbReference type="EMBL" id="KUK66950.1"/>
    </source>
</evidence>
<reference evidence="2" key="1">
    <citation type="journal article" date="2015" name="MBio">
        <title>Genome-Resolved Metagenomic Analysis Reveals Roles for Candidate Phyla and Other Microbial Community Members in Biogeochemical Transformations in Oil Reservoirs.</title>
        <authorList>
            <person name="Hu P."/>
            <person name="Tom L."/>
            <person name="Singh A."/>
            <person name="Thomas B.C."/>
            <person name="Baker B.J."/>
            <person name="Piceno Y.M."/>
            <person name="Andersen G.L."/>
            <person name="Banfield J.F."/>
        </authorList>
    </citation>
    <scope>NUCLEOTIDE SEQUENCE [LARGE SCALE GENOMIC DNA]</scope>
</reference>
<dbReference type="PATRIC" id="fig|1236046.6.peg.1135"/>
<dbReference type="AlphaFoldDB" id="A0A101GYD0"/>